<accession>A0A1F6V9Q1</accession>
<proteinExistence type="predicted"/>
<feature type="transmembrane region" description="Helical" evidence="1">
    <location>
        <begin position="14"/>
        <end position="36"/>
    </location>
</feature>
<organism evidence="2 3">
    <name type="scientific">Candidatus Nomurabacteria bacterium RIFCSPHIGHO2_01_FULL_40_24b</name>
    <dbReference type="NCBI Taxonomy" id="1801739"/>
    <lineage>
        <taxon>Bacteria</taxon>
        <taxon>Candidatus Nomuraibacteriota</taxon>
    </lineage>
</organism>
<reference evidence="2 3" key="1">
    <citation type="journal article" date="2016" name="Nat. Commun.">
        <title>Thousands of microbial genomes shed light on interconnected biogeochemical processes in an aquifer system.</title>
        <authorList>
            <person name="Anantharaman K."/>
            <person name="Brown C.T."/>
            <person name="Hug L.A."/>
            <person name="Sharon I."/>
            <person name="Castelle C.J."/>
            <person name="Probst A.J."/>
            <person name="Thomas B.C."/>
            <person name="Singh A."/>
            <person name="Wilkins M.J."/>
            <person name="Karaoz U."/>
            <person name="Brodie E.L."/>
            <person name="Williams K.H."/>
            <person name="Hubbard S.S."/>
            <person name="Banfield J.F."/>
        </authorList>
    </citation>
    <scope>NUCLEOTIDE SEQUENCE [LARGE SCALE GENOMIC DNA]</scope>
</reference>
<evidence type="ECO:0000313" key="3">
    <source>
        <dbReference type="Proteomes" id="UP000177370"/>
    </source>
</evidence>
<keyword evidence="1" id="KW-1133">Transmembrane helix</keyword>
<comment type="caution">
    <text evidence="2">The sequence shown here is derived from an EMBL/GenBank/DDBJ whole genome shotgun (WGS) entry which is preliminary data.</text>
</comment>
<gene>
    <name evidence="2" type="ORF">A2647_00690</name>
</gene>
<protein>
    <submittedName>
        <fullName evidence="2">Uncharacterized protein</fullName>
    </submittedName>
</protein>
<dbReference type="EMBL" id="MFTP01000002">
    <property type="protein sequence ID" value="OGI66256.1"/>
    <property type="molecule type" value="Genomic_DNA"/>
</dbReference>
<dbReference type="AlphaFoldDB" id="A0A1F6V9Q1"/>
<evidence type="ECO:0000256" key="1">
    <source>
        <dbReference type="SAM" id="Phobius"/>
    </source>
</evidence>
<dbReference type="Proteomes" id="UP000177370">
    <property type="component" value="Unassembled WGS sequence"/>
</dbReference>
<sequence length="259" mass="28229">MNQYIQKNQYKKGFINTIVGAIGVIILAGIAGYLIINRQPPPETTTVIGSFEDCAKAGYPVGESYPRQCSAPDGSTFIEELTTEPTNPINPGNIYCTQDAKLCPDGSWTSRTAPNCEFAPCGVNPSEPVTIQPYNPDDDRGGLYNYPNYSLTKVPTAPISVKYLVEHRSALDQKIVTVRGVVVGIPAQPPCVAAGTCELYMQPSIILADTKDANRNKDYDLMVFVGEDTDQNEYPVGKTVEIKMQITASKTVVYGNKVY</sequence>
<name>A0A1F6V9Q1_9BACT</name>
<evidence type="ECO:0000313" key="2">
    <source>
        <dbReference type="EMBL" id="OGI66256.1"/>
    </source>
</evidence>
<keyword evidence="1" id="KW-0812">Transmembrane</keyword>
<keyword evidence="1" id="KW-0472">Membrane</keyword>